<dbReference type="AlphaFoldDB" id="V4GXR9"/>
<gene>
    <name evidence="2" type="ORF">K933_00297</name>
</gene>
<keyword evidence="3" id="KW-1185">Reference proteome</keyword>
<feature type="region of interest" description="Disordered" evidence="1">
    <location>
        <begin position="1"/>
        <end position="26"/>
    </location>
</feature>
<protein>
    <submittedName>
        <fullName evidence="2">Uncharacterized protein</fullName>
    </submittedName>
</protein>
<evidence type="ECO:0000313" key="2">
    <source>
        <dbReference type="EMBL" id="ESP89956.1"/>
    </source>
</evidence>
<reference evidence="2 3" key="1">
    <citation type="journal article" date="2013" name="Genome Announc.">
        <title>Draft Genome Sequence of 'Candidatus Halobonum tyrrellensis' Strain G22, Isolated from the Hypersaline Waters of Lake Tyrrell, Australia.</title>
        <authorList>
            <person name="Ugalde J.A."/>
            <person name="Narasingarao P."/>
            <person name="Kuo S."/>
            <person name="Podell S."/>
            <person name="Allen E.E."/>
        </authorList>
    </citation>
    <scope>NUCLEOTIDE SEQUENCE [LARGE SCALE GENOMIC DNA]</scope>
    <source>
        <strain evidence="2 3">G22</strain>
    </source>
</reference>
<dbReference type="Pfam" id="PF24430">
    <property type="entry name" value="DUF7553"/>
    <property type="match status" value="1"/>
</dbReference>
<dbReference type="EMBL" id="ASGZ01000002">
    <property type="protein sequence ID" value="ESP89956.1"/>
    <property type="molecule type" value="Genomic_DNA"/>
</dbReference>
<sequence length="96" mass="10627">MTDHHLQDARDAVDRATETADGPVRETLHSVQDAIEALGQAEGTDEPSDESDELDAIQQQLRGAEDEAGEETTADIREARDAFADYREQRDTELSQ</sequence>
<dbReference type="Proteomes" id="UP000017840">
    <property type="component" value="Unassembled WGS sequence"/>
</dbReference>
<feature type="compositionally biased region" description="Basic and acidic residues" evidence="1">
    <location>
        <begin position="74"/>
        <end position="96"/>
    </location>
</feature>
<comment type="caution">
    <text evidence="2">The sequence shown here is derived from an EMBL/GenBank/DDBJ whole genome shotgun (WGS) entry which is preliminary data.</text>
</comment>
<dbReference type="STRING" id="1324957.K933_00297"/>
<name>V4GXR9_9EURY</name>
<evidence type="ECO:0000256" key="1">
    <source>
        <dbReference type="SAM" id="MobiDB-lite"/>
    </source>
</evidence>
<organism evidence="2 3">
    <name type="scientific">Candidatus Halobonum tyrrellensis G22</name>
    <dbReference type="NCBI Taxonomy" id="1324957"/>
    <lineage>
        <taxon>Archaea</taxon>
        <taxon>Methanobacteriati</taxon>
        <taxon>Methanobacteriota</taxon>
        <taxon>Stenosarchaea group</taxon>
        <taxon>Halobacteria</taxon>
        <taxon>Halobacteriales</taxon>
        <taxon>Haloferacaceae</taxon>
        <taxon>Candidatus Halobonum</taxon>
    </lineage>
</organism>
<feature type="region of interest" description="Disordered" evidence="1">
    <location>
        <begin position="61"/>
        <end position="96"/>
    </location>
</feature>
<dbReference type="RefSeq" id="WP_023392660.1">
    <property type="nucleotide sequence ID" value="NZ_ASGZ01000002.1"/>
</dbReference>
<evidence type="ECO:0000313" key="3">
    <source>
        <dbReference type="Proteomes" id="UP000017840"/>
    </source>
</evidence>
<dbReference type="InterPro" id="IPR055975">
    <property type="entry name" value="DUF7553"/>
</dbReference>
<accession>V4GXR9</accession>
<proteinExistence type="predicted"/>